<gene>
    <name evidence="2" type="ORF">C8Q69DRAFT_520126</name>
</gene>
<reference evidence="2 3" key="1">
    <citation type="journal article" date="2018" name="Front. Microbiol.">
        <title>Genomic and genetic insights into a cosmopolitan fungus, Paecilomyces variotii (Eurotiales).</title>
        <authorList>
            <person name="Urquhart A.S."/>
            <person name="Mondo S.J."/>
            <person name="Makela M.R."/>
            <person name="Hane J.K."/>
            <person name="Wiebenga A."/>
            <person name="He G."/>
            <person name="Mihaltcheva S."/>
            <person name="Pangilinan J."/>
            <person name="Lipzen A."/>
            <person name="Barry K."/>
            <person name="de Vries R.P."/>
            <person name="Grigoriev I.V."/>
            <person name="Idnurm A."/>
        </authorList>
    </citation>
    <scope>NUCLEOTIDE SEQUENCE [LARGE SCALE GENOMIC DNA]</scope>
    <source>
        <strain evidence="2 3">CBS 101075</strain>
    </source>
</reference>
<feature type="compositionally biased region" description="Basic and acidic residues" evidence="1">
    <location>
        <begin position="340"/>
        <end position="367"/>
    </location>
</feature>
<comment type="caution">
    <text evidence="2">The sequence shown here is derived from an EMBL/GenBank/DDBJ whole genome shotgun (WGS) entry which is preliminary data.</text>
</comment>
<accession>A0A443HUB2</accession>
<feature type="region of interest" description="Disordered" evidence="1">
    <location>
        <begin position="1"/>
        <end position="20"/>
    </location>
</feature>
<evidence type="ECO:0000313" key="3">
    <source>
        <dbReference type="Proteomes" id="UP000283841"/>
    </source>
</evidence>
<dbReference type="EMBL" id="RCNU01000005">
    <property type="protein sequence ID" value="RWQ95360.1"/>
    <property type="molecule type" value="Genomic_DNA"/>
</dbReference>
<name>A0A443HUB2_BYSSP</name>
<dbReference type="GeneID" id="39602762"/>
<proteinExistence type="predicted"/>
<feature type="compositionally biased region" description="Basic and acidic residues" evidence="1">
    <location>
        <begin position="10"/>
        <end position="20"/>
    </location>
</feature>
<evidence type="ECO:0000313" key="2">
    <source>
        <dbReference type="EMBL" id="RWQ95360.1"/>
    </source>
</evidence>
<dbReference type="AlphaFoldDB" id="A0A443HUB2"/>
<organism evidence="2 3">
    <name type="scientific">Byssochlamys spectabilis</name>
    <name type="common">Paecilomyces variotii</name>
    <dbReference type="NCBI Taxonomy" id="264951"/>
    <lineage>
        <taxon>Eukaryota</taxon>
        <taxon>Fungi</taxon>
        <taxon>Dikarya</taxon>
        <taxon>Ascomycota</taxon>
        <taxon>Pezizomycotina</taxon>
        <taxon>Eurotiomycetes</taxon>
        <taxon>Eurotiomycetidae</taxon>
        <taxon>Eurotiales</taxon>
        <taxon>Thermoascaceae</taxon>
        <taxon>Paecilomyces</taxon>
    </lineage>
</organism>
<dbReference type="VEuPathDB" id="FungiDB:C8Q69DRAFT_520126"/>
<evidence type="ECO:0000256" key="1">
    <source>
        <dbReference type="SAM" id="MobiDB-lite"/>
    </source>
</evidence>
<dbReference type="RefSeq" id="XP_028485005.1">
    <property type="nucleotide sequence ID" value="XM_028633485.1"/>
</dbReference>
<protein>
    <submittedName>
        <fullName evidence="2">Uncharacterized protein</fullName>
    </submittedName>
</protein>
<keyword evidence="3" id="KW-1185">Reference proteome</keyword>
<feature type="region of interest" description="Disordered" evidence="1">
    <location>
        <begin position="334"/>
        <end position="377"/>
    </location>
</feature>
<dbReference type="Proteomes" id="UP000283841">
    <property type="component" value="Unassembled WGS sequence"/>
</dbReference>
<sequence>MPYTSAEGDSDGHRNTERPEECLVSRAHVLANLMGNASEDLCSLVTAMAAEIRQKDLELKAAEVQICKLENAVSDSTKRLLKTLPTSSLDDSRLRGEYSTLRGSVEDWVWLLPAATLTQEYQSNMAQLPAEHALRFSVRLFVNKNFMISLETSMGELNGDKEAINAWRSNTMRAHVIREAYNRELHAQIGTLNSEILSTLSFIDIDLSDPLGVMDDLRRRVLLPAAKLAEEMSYTPESYHWKWYDNSDEELRELKRLSKSSVTKFVIVDSQTHNEVKKEKLAVLPSNQRIGQCLLVIFPALFRQGNGNGTWIQIEKATILVKLSETVSAHLNRQSQLQRVKKESEDDHMDGLESPSKKESLLVKTEYDDLQPYSQAQ</sequence>